<dbReference type="HAMAP" id="MF_00123">
    <property type="entry name" value="Arg_tRNA_synth"/>
    <property type="match status" value="1"/>
</dbReference>
<keyword evidence="4 11" id="KW-0963">Cytoplasm</keyword>
<comment type="similarity">
    <text evidence="2 11 12">Belongs to the class-I aminoacyl-tRNA synthetase family.</text>
</comment>
<evidence type="ECO:0000259" key="14">
    <source>
        <dbReference type="SMART" id="SM01016"/>
    </source>
</evidence>
<dbReference type="GO" id="GO:0006420">
    <property type="term" value="P:arginyl-tRNA aminoacylation"/>
    <property type="evidence" value="ECO:0007669"/>
    <property type="project" value="UniProtKB-UniRule"/>
</dbReference>
<dbReference type="SUPFAM" id="SSF47323">
    <property type="entry name" value="Anticodon-binding domain of a subclass of class I aminoacyl-tRNA synthetases"/>
    <property type="match status" value="1"/>
</dbReference>
<comment type="subunit">
    <text evidence="3 11">Monomer.</text>
</comment>
<reference evidence="15 16" key="1">
    <citation type="submission" date="2018-09" db="EMBL/GenBank/DDBJ databases">
        <authorList>
            <person name="Zhu H."/>
        </authorList>
    </citation>
    <scope>NUCLEOTIDE SEQUENCE [LARGE SCALE GENOMIC DNA]</scope>
    <source>
        <strain evidence="15 16">K2R10-39</strain>
    </source>
</reference>
<keyword evidence="9 11" id="KW-0030">Aminoacyl-tRNA synthetase</keyword>
<dbReference type="Proteomes" id="UP000285190">
    <property type="component" value="Unassembled WGS sequence"/>
</dbReference>
<protein>
    <recommendedName>
        <fullName evidence="11">Arginine--tRNA ligase</fullName>
        <ecNumber evidence="11">6.1.1.19</ecNumber>
    </recommendedName>
    <alternativeName>
        <fullName evidence="11">Arginyl-tRNA synthetase</fullName>
        <shortName evidence="11">ArgRS</shortName>
    </alternativeName>
</protein>
<evidence type="ECO:0000256" key="12">
    <source>
        <dbReference type="RuleBase" id="RU363038"/>
    </source>
</evidence>
<feature type="domain" description="DALR anticodon binding" evidence="13">
    <location>
        <begin position="460"/>
        <end position="577"/>
    </location>
</feature>
<feature type="short sequence motif" description="'HIGH' region" evidence="11">
    <location>
        <begin position="132"/>
        <end position="142"/>
    </location>
</feature>
<dbReference type="AlphaFoldDB" id="A0A418X545"/>
<evidence type="ECO:0000256" key="5">
    <source>
        <dbReference type="ARBA" id="ARBA00022598"/>
    </source>
</evidence>
<dbReference type="Gene3D" id="3.40.50.620">
    <property type="entry name" value="HUPs"/>
    <property type="match status" value="1"/>
</dbReference>
<keyword evidence="8 11" id="KW-0648">Protein biosynthesis</keyword>
<dbReference type="InterPro" id="IPR008909">
    <property type="entry name" value="DALR_anticod-bd"/>
</dbReference>
<dbReference type="PANTHER" id="PTHR11956">
    <property type="entry name" value="ARGINYL-TRNA SYNTHETASE"/>
    <property type="match status" value="1"/>
</dbReference>
<accession>A0A418X545</accession>
<gene>
    <name evidence="11" type="primary">argS</name>
    <name evidence="15" type="ORF">D3870_17355</name>
</gene>
<keyword evidence="7 11" id="KW-0067">ATP-binding</keyword>
<evidence type="ECO:0000313" key="16">
    <source>
        <dbReference type="Proteomes" id="UP000285190"/>
    </source>
</evidence>
<dbReference type="Gene3D" id="3.30.1360.70">
    <property type="entry name" value="Arginyl tRNA synthetase N-terminal domain"/>
    <property type="match status" value="1"/>
</dbReference>
<dbReference type="RefSeq" id="WP_119741054.1">
    <property type="nucleotide sequence ID" value="NZ_QYUN01000002.1"/>
</dbReference>
<comment type="subcellular location">
    <subcellularLocation>
        <location evidence="1 11">Cytoplasm</location>
    </subcellularLocation>
</comment>
<name>A0A418X545_9BURK</name>
<dbReference type="FunFam" id="3.40.50.620:FF:000062">
    <property type="entry name" value="Arginine--tRNA ligase"/>
    <property type="match status" value="1"/>
</dbReference>
<evidence type="ECO:0000256" key="8">
    <source>
        <dbReference type="ARBA" id="ARBA00022917"/>
    </source>
</evidence>
<sequence length="577" mass="62762">MLASQKQQIIDLFQAALAPIVTGTEVQPNVALERPRDPSHGDVACNIAMQLAKPLKKNPRELAQALVVAVLANPAREGLVESIDIAGPGFINLRLAVAAKQAVVKAVLQEADQYGKNQAGAGKKVLVEFVSANPTGPLHVGHGRQGALGDALSALLESQGYDVTREFYYNDAGVQIGNLAISVQARARGLKPGDAGWPEAAYNGDYIADIAADFLAKKTVAASDGAPVTASGNVDDIESIRKFAVTYLRREQDLDLQAFGVKFDNYYLESSLYTEGKVTAAVDALIKAGKTYEQEGALWLRTTEYGDDKDRVMKKSDGTYTYFVPDVAYHVTKWQRDFGKVINVQGSDHHGTIARVRAGLQAVGIGIPQGYPDYVLHKMVTVMKNGEEVKISKRAGSYVTVRDLIEWSAGDATATDGSRDLTRGRDAVRFFLISRKADTEFVFDVDLALSQSDENPVYYVQYAHARICSVLAQWGGDENTLNAVDLSPLTSPREAALLAKLAEYPEMLQKSLDELGPHQVAFYLRDLAGELHSYYNAERFLVDDEAVRLARLALLVATRQVLRNGLALIGVSAPSRM</sequence>
<keyword evidence="16" id="KW-1185">Reference proteome</keyword>
<keyword evidence="6 11" id="KW-0547">Nucleotide-binding</keyword>
<evidence type="ECO:0000256" key="6">
    <source>
        <dbReference type="ARBA" id="ARBA00022741"/>
    </source>
</evidence>
<dbReference type="InterPro" id="IPR035684">
    <property type="entry name" value="ArgRS_core"/>
</dbReference>
<dbReference type="CDD" id="cd00671">
    <property type="entry name" value="ArgRS_core"/>
    <property type="match status" value="1"/>
</dbReference>
<dbReference type="GO" id="GO:0004814">
    <property type="term" value="F:arginine-tRNA ligase activity"/>
    <property type="evidence" value="ECO:0007669"/>
    <property type="project" value="UniProtKB-UniRule"/>
</dbReference>
<dbReference type="SMART" id="SM01016">
    <property type="entry name" value="Arg_tRNA_synt_N"/>
    <property type="match status" value="1"/>
</dbReference>
<comment type="catalytic activity">
    <reaction evidence="10 11">
        <text>tRNA(Arg) + L-arginine + ATP = L-arginyl-tRNA(Arg) + AMP + diphosphate</text>
        <dbReference type="Rhea" id="RHEA:20301"/>
        <dbReference type="Rhea" id="RHEA-COMP:9658"/>
        <dbReference type="Rhea" id="RHEA-COMP:9673"/>
        <dbReference type="ChEBI" id="CHEBI:30616"/>
        <dbReference type="ChEBI" id="CHEBI:32682"/>
        <dbReference type="ChEBI" id="CHEBI:33019"/>
        <dbReference type="ChEBI" id="CHEBI:78442"/>
        <dbReference type="ChEBI" id="CHEBI:78513"/>
        <dbReference type="ChEBI" id="CHEBI:456215"/>
        <dbReference type="EC" id="6.1.1.19"/>
    </reaction>
</comment>
<dbReference type="SUPFAM" id="SSF55190">
    <property type="entry name" value="Arginyl-tRNA synthetase (ArgRS), N-terminal 'additional' domain"/>
    <property type="match status" value="1"/>
</dbReference>
<dbReference type="InterPro" id="IPR001412">
    <property type="entry name" value="aa-tRNA-synth_I_CS"/>
</dbReference>
<evidence type="ECO:0000256" key="10">
    <source>
        <dbReference type="ARBA" id="ARBA00049339"/>
    </source>
</evidence>
<dbReference type="Pfam" id="PF05746">
    <property type="entry name" value="DALR_1"/>
    <property type="match status" value="1"/>
</dbReference>
<dbReference type="GO" id="GO:0005737">
    <property type="term" value="C:cytoplasm"/>
    <property type="evidence" value="ECO:0007669"/>
    <property type="project" value="UniProtKB-SubCell"/>
</dbReference>
<dbReference type="PROSITE" id="PS00178">
    <property type="entry name" value="AA_TRNA_LIGASE_I"/>
    <property type="match status" value="1"/>
</dbReference>
<dbReference type="InterPro" id="IPR009080">
    <property type="entry name" value="tRNAsynth_Ia_anticodon-bd"/>
</dbReference>
<dbReference type="Gene3D" id="1.10.730.10">
    <property type="entry name" value="Isoleucyl-tRNA Synthetase, Domain 1"/>
    <property type="match status" value="1"/>
</dbReference>
<evidence type="ECO:0000256" key="7">
    <source>
        <dbReference type="ARBA" id="ARBA00022840"/>
    </source>
</evidence>
<dbReference type="NCBIfam" id="TIGR00456">
    <property type="entry name" value="argS"/>
    <property type="match status" value="1"/>
</dbReference>
<dbReference type="InterPro" id="IPR005148">
    <property type="entry name" value="Arg-tRNA-synth_N"/>
</dbReference>
<dbReference type="SUPFAM" id="SSF52374">
    <property type="entry name" value="Nucleotidylyl transferase"/>
    <property type="match status" value="1"/>
</dbReference>
<evidence type="ECO:0000256" key="4">
    <source>
        <dbReference type="ARBA" id="ARBA00022490"/>
    </source>
</evidence>
<dbReference type="EC" id="6.1.1.19" evidence="11"/>
<organism evidence="15 16">
    <name type="scientific">Noviherbaspirillum cavernae</name>
    <dbReference type="NCBI Taxonomy" id="2320862"/>
    <lineage>
        <taxon>Bacteria</taxon>
        <taxon>Pseudomonadati</taxon>
        <taxon>Pseudomonadota</taxon>
        <taxon>Betaproteobacteria</taxon>
        <taxon>Burkholderiales</taxon>
        <taxon>Oxalobacteraceae</taxon>
        <taxon>Noviherbaspirillum</taxon>
    </lineage>
</organism>
<evidence type="ECO:0000256" key="1">
    <source>
        <dbReference type="ARBA" id="ARBA00004496"/>
    </source>
</evidence>
<dbReference type="PRINTS" id="PR01038">
    <property type="entry name" value="TRNASYNTHARG"/>
</dbReference>
<dbReference type="OrthoDB" id="9803211at2"/>
<evidence type="ECO:0000256" key="9">
    <source>
        <dbReference type="ARBA" id="ARBA00023146"/>
    </source>
</evidence>
<evidence type="ECO:0000256" key="2">
    <source>
        <dbReference type="ARBA" id="ARBA00005594"/>
    </source>
</evidence>
<dbReference type="InterPro" id="IPR014729">
    <property type="entry name" value="Rossmann-like_a/b/a_fold"/>
</dbReference>
<dbReference type="CDD" id="cd07956">
    <property type="entry name" value="Anticodon_Ia_Arg"/>
    <property type="match status" value="1"/>
</dbReference>
<dbReference type="GO" id="GO:0005524">
    <property type="term" value="F:ATP binding"/>
    <property type="evidence" value="ECO:0007669"/>
    <property type="project" value="UniProtKB-UniRule"/>
</dbReference>
<evidence type="ECO:0000313" key="15">
    <source>
        <dbReference type="EMBL" id="RJG07526.1"/>
    </source>
</evidence>
<feature type="domain" description="Arginyl tRNA synthetase N-terminal" evidence="14">
    <location>
        <begin position="7"/>
        <end position="95"/>
    </location>
</feature>
<dbReference type="Pfam" id="PF00750">
    <property type="entry name" value="tRNA-synt_1d"/>
    <property type="match status" value="1"/>
</dbReference>
<evidence type="ECO:0000256" key="3">
    <source>
        <dbReference type="ARBA" id="ARBA00011245"/>
    </source>
</evidence>
<evidence type="ECO:0000259" key="13">
    <source>
        <dbReference type="SMART" id="SM00836"/>
    </source>
</evidence>
<dbReference type="PANTHER" id="PTHR11956:SF5">
    <property type="entry name" value="ARGININE--TRNA LIGASE, CYTOPLASMIC"/>
    <property type="match status" value="1"/>
</dbReference>
<proteinExistence type="inferred from homology"/>
<evidence type="ECO:0000256" key="11">
    <source>
        <dbReference type="HAMAP-Rule" id="MF_00123"/>
    </source>
</evidence>
<dbReference type="EMBL" id="QYUN01000002">
    <property type="protein sequence ID" value="RJG07526.1"/>
    <property type="molecule type" value="Genomic_DNA"/>
</dbReference>
<dbReference type="Pfam" id="PF03485">
    <property type="entry name" value="Arg_tRNA_synt_N"/>
    <property type="match status" value="1"/>
</dbReference>
<dbReference type="InterPro" id="IPR036695">
    <property type="entry name" value="Arg-tRNA-synth_N_sf"/>
</dbReference>
<comment type="caution">
    <text evidence="15">The sequence shown here is derived from an EMBL/GenBank/DDBJ whole genome shotgun (WGS) entry which is preliminary data.</text>
</comment>
<keyword evidence="5 11" id="KW-0436">Ligase</keyword>
<dbReference type="FunFam" id="1.10.730.10:FF:000008">
    <property type="entry name" value="Arginine--tRNA ligase"/>
    <property type="match status" value="1"/>
</dbReference>
<dbReference type="InterPro" id="IPR001278">
    <property type="entry name" value="Arg-tRNA-ligase"/>
</dbReference>
<dbReference type="SMART" id="SM00836">
    <property type="entry name" value="DALR_1"/>
    <property type="match status" value="1"/>
</dbReference>